<dbReference type="SUPFAM" id="SSF52540">
    <property type="entry name" value="P-loop containing nucleoside triphosphate hydrolases"/>
    <property type="match status" value="1"/>
</dbReference>
<keyword evidence="8" id="KW-1185">Reference proteome</keyword>
<dbReference type="PANTHER" id="PTHR23359">
    <property type="entry name" value="NUCLEOTIDE KINASE"/>
    <property type="match status" value="1"/>
</dbReference>
<dbReference type="CDD" id="cd01428">
    <property type="entry name" value="ADK"/>
    <property type="match status" value="1"/>
</dbReference>
<dbReference type="EMBL" id="JANQDX010000002">
    <property type="protein sequence ID" value="KAL0927413.1"/>
    <property type="molecule type" value="Genomic_DNA"/>
</dbReference>
<dbReference type="EC" id="2.7.4.3" evidence="2"/>
<comment type="caution">
    <text evidence="7">The sequence shown here is derived from an EMBL/GenBank/DDBJ whole genome shotgun (WGS) entry which is preliminary data.</text>
</comment>
<dbReference type="InterPro" id="IPR027417">
    <property type="entry name" value="P-loop_NTPase"/>
</dbReference>
<evidence type="ECO:0000256" key="5">
    <source>
        <dbReference type="ARBA" id="ARBA00022777"/>
    </source>
</evidence>
<dbReference type="PRINTS" id="PR00094">
    <property type="entry name" value="ADENYLTKNASE"/>
</dbReference>
<keyword evidence="4" id="KW-0547">Nucleotide-binding</keyword>
<dbReference type="Proteomes" id="UP001552299">
    <property type="component" value="Unassembled WGS sequence"/>
</dbReference>
<dbReference type="GO" id="GO:0004017">
    <property type="term" value="F:AMP kinase activity"/>
    <property type="evidence" value="ECO:0007669"/>
    <property type="project" value="UniProtKB-EC"/>
</dbReference>
<dbReference type="GO" id="GO:0000166">
    <property type="term" value="F:nucleotide binding"/>
    <property type="evidence" value="ECO:0007669"/>
    <property type="project" value="UniProtKB-KW"/>
</dbReference>
<evidence type="ECO:0000256" key="4">
    <source>
        <dbReference type="ARBA" id="ARBA00022741"/>
    </source>
</evidence>
<accession>A0ABD0VRT8</accession>
<reference evidence="7 8" key="1">
    <citation type="journal article" date="2024" name="Plant Biotechnol. J.">
        <title>Dendrobium thyrsiflorum genome and its molecular insights into genes involved in important horticultural traits.</title>
        <authorList>
            <person name="Chen B."/>
            <person name="Wang J.Y."/>
            <person name="Zheng P.J."/>
            <person name="Li K.L."/>
            <person name="Liang Y.M."/>
            <person name="Chen X.F."/>
            <person name="Zhang C."/>
            <person name="Zhao X."/>
            <person name="He X."/>
            <person name="Zhang G.Q."/>
            <person name="Liu Z.J."/>
            <person name="Xu Q."/>
        </authorList>
    </citation>
    <scope>NUCLEOTIDE SEQUENCE [LARGE SCALE GENOMIC DNA]</scope>
    <source>
        <strain evidence="7">GZMU011</strain>
    </source>
</reference>
<sequence>MGSARAQKREYATRVAQLLDVPYISMGTLVRQELQPHSSLYTKIASALNEGNLVTEDIIFGLLSKRLEEGYDRGETGFILGGIPRTRIQAEILDEIADIDLVVNLKPAEDCLVKNHTGNDICARCGKIYDIFNPQSTRLNPCLATSTSHSKLNTSAAFDMDKSRLEKLQMYSEQNKQLEDYYRQQKKLLDFHVTGAPGETWRGLLAALHLQPIHAARLSQKLTV</sequence>
<keyword evidence="5 6" id="KW-0418">Kinase</keyword>
<keyword evidence="3 6" id="KW-0808">Transferase</keyword>
<evidence type="ECO:0000256" key="6">
    <source>
        <dbReference type="RuleBase" id="RU003330"/>
    </source>
</evidence>
<name>A0ABD0VRT8_DENTH</name>
<evidence type="ECO:0000313" key="8">
    <source>
        <dbReference type="Proteomes" id="UP001552299"/>
    </source>
</evidence>
<dbReference type="InterPro" id="IPR000850">
    <property type="entry name" value="Adenylat/UMP-CMP_kin"/>
</dbReference>
<evidence type="ECO:0000313" key="7">
    <source>
        <dbReference type="EMBL" id="KAL0927413.1"/>
    </source>
</evidence>
<proteinExistence type="inferred from homology"/>
<dbReference type="Gene3D" id="3.40.50.300">
    <property type="entry name" value="P-loop containing nucleotide triphosphate hydrolases"/>
    <property type="match status" value="1"/>
</dbReference>
<protein>
    <recommendedName>
        <fullName evidence="2">adenylate kinase</fullName>
        <ecNumber evidence="2">2.7.4.3</ecNumber>
    </recommendedName>
</protein>
<evidence type="ECO:0000256" key="2">
    <source>
        <dbReference type="ARBA" id="ARBA00012955"/>
    </source>
</evidence>
<dbReference type="Pfam" id="PF00406">
    <property type="entry name" value="ADK"/>
    <property type="match status" value="1"/>
</dbReference>
<evidence type="ECO:0000256" key="3">
    <source>
        <dbReference type="ARBA" id="ARBA00022679"/>
    </source>
</evidence>
<gene>
    <name evidence="7" type="ORF">M5K25_001579</name>
</gene>
<dbReference type="AlphaFoldDB" id="A0ABD0VRT8"/>
<evidence type="ECO:0000256" key="1">
    <source>
        <dbReference type="ARBA" id="ARBA00007220"/>
    </source>
</evidence>
<organism evidence="7 8">
    <name type="scientific">Dendrobium thyrsiflorum</name>
    <name type="common">Pinecone-like raceme dendrobium</name>
    <name type="synonym">Orchid</name>
    <dbReference type="NCBI Taxonomy" id="117978"/>
    <lineage>
        <taxon>Eukaryota</taxon>
        <taxon>Viridiplantae</taxon>
        <taxon>Streptophyta</taxon>
        <taxon>Embryophyta</taxon>
        <taxon>Tracheophyta</taxon>
        <taxon>Spermatophyta</taxon>
        <taxon>Magnoliopsida</taxon>
        <taxon>Liliopsida</taxon>
        <taxon>Asparagales</taxon>
        <taxon>Orchidaceae</taxon>
        <taxon>Epidendroideae</taxon>
        <taxon>Malaxideae</taxon>
        <taxon>Dendrobiinae</taxon>
        <taxon>Dendrobium</taxon>
    </lineage>
</organism>
<comment type="similarity">
    <text evidence="1 6">Belongs to the adenylate kinase family.</text>
</comment>